<sequence>MYSINLQKAEHQLAKLIDDAARGKNVIITRDDGTSFQLIPFKPKTAIPTFGSAKGLIKIADNFGDPIEGFEEYTP</sequence>
<dbReference type="OrthoDB" id="9800503at2"/>
<dbReference type="RefSeq" id="WP_010469180.1">
    <property type="nucleotide sequence ID" value="NC_009925.1"/>
</dbReference>
<dbReference type="HOGENOM" id="CLU_163140_3_2_3"/>
<evidence type="ECO:0000313" key="3">
    <source>
        <dbReference type="Proteomes" id="UP000000268"/>
    </source>
</evidence>
<evidence type="ECO:0000313" key="2">
    <source>
        <dbReference type="EMBL" id="ABW25725.1"/>
    </source>
</evidence>
<keyword evidence="3" id="KW-1185">Reference proteome</keyword>
<accession>B0CE91</accession>
<reference evidence="2 3" key="1">
    <citation type="journal article" date="2008" name="Proc. Natl. Acad. Sci. U.S.A.">
        <title>Niche adaptation and genome expansion in the chlorophyll d-producing cyanobacterium Acaryochloris marina.</title>
        <authorList>
            <person name="Swingley W.D."/>
            <person name="Chen M."/>
            <person name="Cheung P.C."/>
            <person name="Conrad A.L."/>
            <person name="Dejesa L.C."/>
            <person name="Hao J."/>
            <person name="Honchak B.M."/>
            <person name="Karbach L.E."/>
            <person name="Kurdoglu A."/>
            <person name="Lahiri S."/>
            <person name="Mastrian S.D."/>
            <person name="Miyashita H."/>
            <person name="Page L."/>
            <person name="Ramakrishna P."/>
            <person name="Satoh S."/>
            <person name="Sattley W.M."/>
            <person name="Shimada Y."/>
            <person name="Taylor H.L."/>
            <person name="Tomo T."/>
            <person name="Tsuchiya T."/>
            <person name="Wang Z.T."/>
            <person name="Raymond J."/>
            <person name="Mimuro M."/>
            <person name="Blankenship R.E."/>
            <person name="Touchman J.W."/>
        </authorList>
    </citation>
    <scope>NUCLEOTIDE SEQUENCE [LARGE SCALE GENOMIC DNA]</scope>
    <source>
        <strain evidence="3">MBIC 11017</strain>
    </source>
</reference>
<dbReference type="eggNOG" id="COG4118">
    <property type="taxonomic scope" value="Bacteria"/>
</dbReference>
<dbReference type="Gene3D" id="3.40.1620.10">
    <property type="entry name" value="YefM-like domain"/>
    <property type="match status" value="1"/>
</dbReference>
<dbReference type="AlphaFoldDB" id="B0CE91"/>
<dbReference type="SUPFAM" id="SSF143120">
    <property type="entry name" value="YefM-like"/>
    <property type="match status" value="1"/>
</dbReference>
<comment type="similarity">
    <text evidence="1">Belongs to the phD/YefM antitoxin family.</text>
</comment>
<name>B0CE91_ACAM1</name>
<dbReference type="Proteomes" id="UP000000268">
    <property type="component" value="Chromosome"/>
</dbReference>
<proteinExistence type="inferred from homology"/>
<organism evidence="2 3">
    <name type="scientific">Acaryochloris marina (strain MBIC 11017)</name>
    <dbReference type="NCBI Taxonomy" id="329726"/>
    <lineage>
        <taxon>Bacteria</taxon>
        <taxon>Bacillati</taxon>
        <taxon>Cyanobacteriota</taxon>
        <taxon>Cyanophyceae</taxon>
        <taxon>Acaryochloridales</taxon>
        <taxon>Acaryochloridaceae</taxon>
        <taxon>Acaryochloris</taxon>
    </lineage>
</organism>
<gene>
    <name evidence="2" type="ordered locus">AM1_0677</name>
</gene>
<evidence type="ECO:0000256" key="1">
    <source>
        <dbReference type="ARBA" id="ARBA00009981"/>
    </source>
</evidence>
<dbReference type="InterPro" id="IPR036165">
    <property type="entry name" value="YefM-like_sf"/>
</dbReference>
<dbReference type="STRING" id="329726.AM1_0677"/>
<dbReference type="KEGG" id="amr:AM1_0677"/>
<dbReference type="EMBL" id="CP000828">
    <property type="protein sequence ID" value="ABW25725.1"/>
    <property type="molecule type" value="Genomic_DNA"/>
</dbReference>
<protein>
    <submittedName>
        <fullName evidence="2">Conserved domain protein</fullName>
    </submittedName>
</protein>